<evidence type="ECO:0000313" key="1">
    <source>
        <dbReference type="EMBL" id="PWZ55839.1"/>
    </source>
</evidence>
<comment type="caution">
    <text evidence="1">The sequence shown here is derived from an EMBL/GenBank/DDBJ whole genome shotgun (WGS) entry which is preliminary data.</text>
</comment>
<accession>A0A317YB06</accession>
<protein>
    <submittedName>
        <fullName evidence="1">Uncharacterized protein</fullName>
    </submittedName>
</protein>
<dbReference type="EMBL" id="NCVQ01000001">
    <property type="protein sequence ID" value="PWZ55839.1"/>
    <property type="molecule type" value="Genomic_DNA"/>
</dbReference>
<gene>
    <name evidence="1" type="ORF">Zm00014a_001974</name>
</gene>
<reference evidence="1" key="1">
    <citation type="journal article" date="2018" name="Nat. Genet.">
        <title>Extensive intraspecific gene order and gene structural variations between Mo17 and other maize genomes.</title>
        <authorList>
            <person name="Sun S."/>
            <person name="Zhou Y."/>
            <person name="Chen J."/>
            <person name="Shi J."/>
            <person name="Zhao H."/>
            <person name="Zhao H."/>
            <person name="Song W."/>
            <person name="Zhang M."/>
            <person name="Cui Y."/>
            <person name="Dong X."/>
            <person name="Liu H."/>
            <person name="Ma X."/>
            <person name="Jiao Y."/>
            <person name="Wang B."/>
            <person name="Wei X."/>
            <person name="Stein J.C."/>
            <person name="Glaubitz J.C."/>
            <person name="Lu F."/>
            <person name="Yu G."/>
            <person name="Liang C."/>
            <person name="Fengler K."/>
            <person name="Li B."/>
            <person name="Rafalski A."/>
            <person name="Schnable P.S."/>
            <person name="Ware D.H."/>
            <person name="Buckler E.S."/>
            <person name="Lai J."/>
        </authorList>
    </citation>
    <scope>NUCLEOTIDE SEQUENCE [LARGE SCALE GENOMIC DNA]</scope>
    <source>
        <tissue evidence="1">Seedling</tissue>
    </source>
</reference>
<sequence length="15" mass="1717">MLLVTSSVLFLFVTF</sequence>
<name>A0A317YB06_MAIZE</name>
<proteinExistence type="predicted"/>
<organism evidence="1">
    <name type="scientific">Zea mays</name>
    <name type="common">Maize</name>
    <dbReference type="NCBI Taxonomy" id="4577"/>
    <lineage>
        <taxon>Eukaryota</taxon>
        <taxon>Viridiplantae</taxon>
        <taxon>Streptophyta</taxon>
        <taxon>Embryophyta</taxon>
        <taxon>Tracheophyta</taxon>
        <taxon>Spermatophyta</taxon>
        <taxon>Magnoliopsida</taxon>
        <taxon>Liliopsida</taxon>
        <taxon>Poales</taxon>
        <taxon>Poaceae</taxon>
        <taxon>PACMAD clade</taxon>
        <taxon>Panicoideae</taxon>
        <taxon>Andropogonodae</taxon>
        <taxon>Andropogoneae</taxon>
        <taxon>Tripsacinae</taxon>
        <taxon>Zea</taxon>
    </lineage>
</organism>
<dbReference type="Proteomes" id="UP000251960">
    <property type="component" value="Chromosome 1"/>
</dbReference>